<dbReference type="InterPro" id="IPR032781">
    <property type="entry name" value="ABC_tran_Xtn"/>
</dbReference>
<dbReference type="Pfam" id="PF00005">
    <property type="entry name" value="ABC_tran"/>
    <property type="match status" value="2"/>
</dbReference>
<dbReference type="FunFam" id="3.40.50.300:FF:000309">
    <property type="entry name" value="ABC transporter ATP-binding protein"/>
    <property type="match status" value="1"/>
</dbReference>
<dbReference type="PROSITE" id="PS00211">
    <property type="entry name" value="ABC_TRANSPORTER_1"/>
    <property type="match status" value="2"/>
</dbReference>
<protein>
    <submittedName>
        <fullName evidence="9">Putative ATPase component of ABC transporter</fullName>
    </submittedName>
</protein>
<dbReference type="InterPro" id="IPR003439">
    <property type="entry name" value="ABC_transporter-like_ATP-bd"/>
</dbReference>
<evidence type="ECO:0000259" key="8">
    <source>
        <dbReference type="PROSITE" id="PS50893"/>
    </source>
</evidence>
<dbReference type="PANTHER" id="PTHR42855">
    <property type="entry name" value="ABC TRANSPORTER ATP-BINDING SUBUNIT"/>
    <property type="match status" value="1"/>
</dbReference>
<dbReference type="RefSeq" id="WP_014450166.1">
    <property type="nucleotide sequence ID" value="NC_017094.1"/>
</dbReference>
<dbReference type="PATRIC" id="fig|1162668.3.peg.2379"/>
<dbReference type="eggNOG" id="COG0488">
    <property type="taxonomic scope" value="Bacteria"/>
</dbReference>
<dbReference type="CDD" id="cd03221">
    <property type="entry name" value="ABCF_EF-3"/>
    <property type="match status" value="2"/>
</dbReference>
<reference evidence="10" key="2">
    <citation type="submission" date="2012-03" db="EMBL/GenBank/DDBJ databases">
        <title>The complete genome sequence of the pioneer microbe on fresh volcanic deposit, Leptospirillum ferrooxidans strain C2-3.</title>
        <authorList>
            <person name="Fujimura R."/>
            <person name="Sato Y."/>
            <person name="Nishizawa T."/>
            <person name="Nanba K."/>
            <person name="Oshima K."/>
            <person name="Hattori M."/>
            <person name="Kamijo T."/>
            <person name="Ohta H."/>
        </authorList>
    </citation>
    <scope>NUCLEOTIDE SEQUENCE [LARGE SCALE GENOMIC DNA]</scope>
    <source>
        <strain evidence="10">C2-3</strain>
    </source>
</reference>
<dbReference type="EMBL" id="AP012342">
    <property type="protein sequence ID" value="BAM07682.1"/>
    <property type="molecule type" value="Genomic_DNA"/>
</dbReference>
<dbReference type="SMART" id="SM00382">
    <property type="entry name" value="AAA"/>
    <property type="match status" value="2"/>
</dbReference>
<keyword evidence="1" id="KW-0677">Repeat</keyword>
<keyword evidence="6" id="KW-0175">Coiled coil</keyword>
<dbReference type="PANTHER" id="PTHR42855:SF2">
    <property type="entry name" value="DRUG RESISTANCE ABC TRANSPORTER,ATP-BINDING PROTEIN"/>
    <property type="match status" value="1"/>
</dbReference>
<keyword evidence="2" id="KW-0547">Nucleotide-binding</keyword>
<evidence type="ECO:0000313" key="10">
    <source>
        <dbReference type="Proteomes" id="UP000007382"/>
    </source>
</evidence>
<dbReference type="GO" id="GO:0005524">
    <property type="term" value="F:ATP binding"/>
    <property type="evidence" value="ECO:0007669"/>
    <property type="project" value="UniProtKB-KW"/>
</dbReference>
<gene>
    <name evidence="9" type="ordered locus">LFE_2007</name>
</gene>
<feature type="region of interest" description="Disordered" evidence="7">
    <location>
        <begin position="536"/>
        <end position="580"/>
    </location>
</feature>
<dbReference type="HOGENOM" id="CLU_000604_36_0_0"/>
<dbReference type="Proteomes" id="UP000007382">
    <property type="component" value="Chromosome"/>
</dbReference>
<name>I0IQY3_LEPFC</name>
<dbReference type="InterPro" id="IPR027417">
    <property type="entry name" value="P-loop_NTPase"/>
</dbReference>
<dbReference type="InterPro" id="IPR051309">
    <property type="entry name" value="ABCF_ATPase"/>
</dbReference>
<comment type="similarity">
    <text evidence="5">Belongs to the ABC transporter superfamily. ABCF family. Uup subfamily.</text>
</comment>
<evidence type="ECO:0000313" key="9">
    <source>
        <dbReference type="EMBL" id="BAM07682.1"/>
    </source>
</evidence>
<evidence type="ECO:0000256" key="6">
    <source>
        <dbReference type="SAM" id="Coils"/>
    </source>
</evidence>
<evidence type="ECO:0000256" key="4">
    <source>
        <dbReference type="ARBA" id="ARBA00049360"/>
    </source>
</evidence>
<feature type="coiled-coil region" evidence="6">
    <location>
        <begin position="580"/>
        <end position="644"/>
    </location>
</feature>
<feature type="compositionally biased region" description="Polar residues" evidence="7">
    <location>
        <begin position="561"/>
        <end position="575"/>
    </location>
</feature>
<evidence type="ECO:0000256" key="7">
    <source>
        <dbReference type="SAM" id="MobiDB-lite"/>
    </source>
</evidence>
<dbReference type="AlphaFoldDB" id="I0IQY3"/>
<dbReference type="PROSITE" id="PS50893">
    <property type="entry name" value="ABC_TRANSPORTER_2"/>
    <property type="match status" value="2"/>
</dbReference>
<comment type="catalytic activity">
    <reaction evidence="4">
        <text>ATP + H2O = ADP + phosphate + H(+)</text>
        <dbReference type="Rhea" id="RHEA:13065"/>
        <dbReference type="ChEBI" id="CHEBI:15377"/>
        <dbReference type="ChEBI" id="CHEBI:15378"/>
        <dbReference type="ChEBI" id="CHEBI:30616"/>
        <dbReference type="ChEBI" id="CHEBI:43474"/>
        <dbReference type="ChEBI" id="CHEBI:456216"/>
    </reaction>
</comment>
<dbReference type="Gene3D" id="3.40.50.300">
    <property type="entry name" value="P-loop containing nucleotide triphosphate hydrolases"/>
    <property type="match status" value="2"/>
</dbReference>
<organism evidence="9 10">
    <name type="scientific">Leptospirillum ferrooxidans (strain C2-3)</name>
    <dbReference type="NCBI Taxonomy" id="1162668"/>
    <lineage>
        <taxon>Bacteria</taxon>
        <taxon>Pseudomonadati</taxon>
        <taxon>Nitrospirota</taxon>
        <taxon>Nitrospiria</taxon>
        <taxon>Nitrospirales</taxon>
        <taxon>Nitrospiraceae</taxon>
        <taxon>Leptospirillum</taxon>
    </lineage>
</organism>
<feature type="domain" description="ABC transporter" evidence="8">
    <location>
        <begin position="327"/>
        <end position="543"/>
    </location>
</feature>
<dbReference type="SUPFAM" id="SSF52540">
    <property type="entry name" value="P-loop containing nucleoside triphosphate hydrolases"/>
    <property type="match status" value="2"/>
</dbReference>
<evidence type="ECO:0000256" key="1">
    <source>
        <dbReference type="ARBA" id="ARBA00022737"/>
    </source>
</evidence>
<evidence type="ECO:0000256" key="5">
    <source>
        <dbReference type="ARBA" id="ARBA00061478"/>
    </source>
</evidence>
<dbReference type="KEGG" id="lfc:LFE_2007"/>
<dbReference type="InterPro" id="IPR003593">
    <property type="entry name" value="AAA+_ATPase"/>
</dbReference>
<evidence type="ECO:0000256" key="2">
    <source>
        <dbReference type="ARBA" id="ARBA00022741"/>
    </source>
</evidence>
<keyword evidence="10" id="KW-1185">Reference proteome</keyword>
<evidence type="ECO:0000256" key="3">
    <source>
        <dbReference type="ARBA" id="ARBA00022840"/>
    </source>
</evidence>
<accession>I0IQY3</accession>
<dbReference type="FunFam" id="3.40.50.300:FF:000011">
    <property type="entry name" value="Putative ABC transporter ATP-binding component"/>
    <property type="match status" value="1"/>
</dbReference>
<dbReference type="GO" id="GO:0016887">
    <property type="term" value="F:ATP hydrolysis activity"/>
    <property type="evidence" value="ECO:0007669"/>
    <property type="project" value="InterPro"/>
</dbReference>
<keyword evidence="3" id="KW-0067">ATP-binding</keyword>
<reference evidence="9 10" key="1">
    <citation type="journal article" date="2012" name="J. Bacteriol.">
        <title>Complete Genome Sequence of Leptospirillum ferrooxidans Strain C2-3, Isolated from a Fresh Volcanic Ash Deposit on the Island of Miyake, Japan.</title>
        <authorList>
            <person name="Fujimura R."/>
            <person name="Sato Y."/>
            <person name="Nishizawa T."/>
            <person name="Oshima K."/>
            <person name="Kim S.-W."/>
            <person name="Hattori M."/>
            <person name="Kamijo T."/>
            <person name="Ohta H."/>
        </authorList>
    </citation>
    <scope>NUCLEOTIDE SEQUENCE [LARGE SCALE GENOMIC DNA]</scope>
    <source>
        <strain evidence="9 10">C2-3</strain>
    </source>
</reference>
<dbReference type="STRING" id="1162668.LFE_2007"/>
<dbReference type="InterPro" id="IPR017871">
    <property type="entry name" value="ABC_transporter-like_CS"/>
</dbReference>
<proteinExistence type="inferred from homology"/>
<feature type="domain" description="ABC transporter" evidence="8">
    <location>
        <begin position="2"/>
        <end position="260"/>
    </location>
</feature>
<dbReference type="OrthoDB" id="9808609at2"/>
<sequence length="654" mass="72835">MISLVNLSKHYPTRTLFDNLSLKISLRERMAIVGPNGAGKSSLLKMIAGQLEPDSGQVILPVSARIGYLPQDLEIVSDRTAVGEVVGGDATLMEVEDEMKRIETRLSDQDFQNDPGYEKMLVRYGDLQTRFGALGGFEQEARARKILNGLNFSSRQMDMRVEELSGGWRMRVALAKTLITDPDILLLDEPTNHLDIPSIEWLEGFLNEFSGSVLLISHDRTFMNNVINGVIELSSGRATVYSGHYDHYLEEKASRQEALETAYERQQGEIARIESFVERFRAKASKATQAQSRLKALEKMERIELDSQEKTVKFKFPQPQRSGNIVVSLKGVTKGFEGRTIIPSLDLVIHRSVKVALVGPNGAGKSTLLRMLAGVMHPDQGSIIPGANVTITYFAQHQLETLDPHHTVLESMESQAPDSETQTKIRSLLGAFLFRKDEVTKKVGVLSGGEKSRLALARMLLVPANFILLDEPTNHLDIASRECLEFALQSYGGTLIFITHDRHLIETVATDIIEVLPGKVTPLWNTPYEAYVAKRRAESGGQPMAPTLTRESDPIGKNPNAKISQGQKAPSTTGSTDHERDLLKIRLSRIEQEMESITQKITAFEEEIASRVSGQMDYKAKSDIKKIEVKINESRKSLDALTLEWDKLAELISQ</sequence>
<dbReference type="Pfam" id="PF12848">
    <property type="entry name" value="ABC_tran_Xtn"/>
    <property type="match status" value="1"/>
</dbReference>
<dbReference type="GO" id="GO:0003676">
    <property type="term" value="F:nucleic acid binding"/>
    <property type="evidence" value="ECO:0007669"/>
    <property type="project" value="UniProtKB-ARBA"/>
</dbReference>